<accession>A0A5B1ML04</accession>
<organism evidence="6 7">
    <name type="scientific">Mycolicibacter arupensis</name>
    <dbReference type="NCBI Taxonomy" id="342002"/>
    <lineage>
        <taxon>Bacteria</taxon>
        <taxon>Bacillati</taxon>
        <taxon>Actinomycetota</taxon>
        <taxon>Actinomycetes</taxon>
        <taxon>Mycobacteriales</taxon>
        <taxon>Mycobacteriaceae</taxon>
        <taxon>Mycolicibacter</taxon>
    </lineage>
</organism>
<evidence type="ECO:0000313" key="7">
    <source>
        <dbReference type="Proteomes" id="UP000321797"/>
    </source>
</evidence>
<evidence type="ECO:0000256" key="5">
    <source>
        <dbReference type="SAM" id="Phobius"/>
    </source>
</evidence>
<dbReference type="AlphaFoldDB" id="A0A5B1ML04"/>
<feature type="transmembrane region" description="Helical" evidence="5">
    <location>
        <begin position="58"/>
        <end position="87"/>
    </location>
</feature>
<evidence type="ECO:0000256" key="1">
    <source>
        <dbReference type="ARBA" id="ARBA00004141"/>
    </source>
</evidence>
<sequence>MSVPTLTVVTVAATAAITIAIAIADFVPAQFVLANSAQVGVPRSWLPRLGAVKLAGGVGLLAGLAGFAGVGVAAAVGLVMFFVGAVVAHVRAGVYYNIGFPAVYLAAATASLVMLLA</sequence>
<evidence type="ECO:0000256" key="3">
    <source>
        <dbReference type="ARBA" id="ARBA00022989"/>
    </source>
</evidence>
<protein>
    <submittedName>
        <fullName evidence="6">DoxX family protein</fullName>
    </submittedName>
</protein>
<dbReference type="InterPro" id="IPR032808">
    <property type="entry name" value="DoxX"/>
</dbReference>
<dbReference type="Pfam" id="PF13564">
    <property type="entry name" value="DoxX_2"/>
    <property type="match status" value="1"/>
</dbReference>
<reference evidence="6 7" key="1">
    <citation type="submission" date="2018-09" db="EMBL/GenBank/DDBJ databases">
        <title>Metagenome Assembled Genomes from an Advanced Water Purification Facility.</title>
        <authorList>
            <person name="Stamps B.W."/>
            <person name="Spear J.R."/>
        </authorList>
    </citation>
    <scope>NUCLEOTIDE SEQUENCE [LARGE SCALE GENOMIC DNA]</scope>
    <source>
        <strain evidence="6">Bin_29_2</strain>
    </source>
</reference>
<proteinExistence type="predicted"/>
<comment type="subcellular location">
    <subcellularLocation>
        <location evidence="1">Membrane</location>
        <topology evidence="1">Multi-pass membrane protein</topology>
    </subcellularLocation>
</comment>
<evidence type="ECO:0000256" key="2">
    <source>
        <dbReference type="ARBA" id="ARBA00022692"/>
    </source>
</evidence>
<evidence type="ECO:0000313" key="6">
    <source>
        <dbReference type="EMBL" id="TXI49124.1"/>
    </source>
</evidence>
<name>A0A5B1ML04_9MYCO</name>
<evidence type="ECO:0000256" key="4">
    <source>
        <dbReference type="ARBA" id="ARBA00023136"/>
    </source>
</evidence>
<comment type="caution">
    <text evidence="6">The sequence shown here is derived from an EMBL/GenBank/DDBJ whole genome shotgun (WGS) entry which is preliminary data.</text>
</comment>
<keyword evidence="2 5" id="KW-0812">Transmembrane</keyword>
<keyword evidence="3 5" id="KW-1133">Transmembrane helix</keyword>
<dbReference type="Proteomes" id="UP000321797">
    <property type="component" value="Unassembled WGS sequence"/>
</dbReference>
<gene>
    <name evidence="6" type="ORF">E6Q54_22785</name>
</gene>
<keyword evidence="4 5" id="KW-0472">Membrane</keyword>
<dbReference type="EMBL" id="SSGD01000172">
    <property type="protein sequence ID" value="TXI49124.1"/>
    <property type="molecule type" value="Genomic_DNA"/>
</dbReference>
<dbReference type="RefSeq" id="WP_046294561.1">
    <property type="nucleotide sequence ID" value="NZ_JBMDXO010000343.1"/>
</dbReference>
<feature type="transmembrane region" description="Helical" evidence="5">
    <location>
        <begin position="94"/>
        <end position="116"/>
    </location>
</feature>
<dbReference type="GO" id="GO:0016020">
    <property type="term" value="C:membrane"/>
    <property type="evidence" value="ECO:0007669"/>
    <property type="project" value="UniProtKB-SubCell"/>
</dbReference>